<reference evidence="1" key="1">
    <citation type="submission" date="2021-02" db="EMBL/GenBank/DDBJ databases">
        <authorList>
            <person name="Palmer J.M."/>
        </authorList>
    </citation>
    <scope>NUCLEOTIDE SEQUENCE</scope>
    <source>
        <strain evidence="1">SCRP734</strain>
    </source>
</reference>
<dbReference type="EMBL" id="JAGDFM010000097">
    <property type="protein sequence ID" value="KAG7386566.1"/>
    <property type="molecule type" value="Genomic_DNA"/>
</dbReference>
<comment type="caution">
    <text evidence="1">The sequence shown here is derived from an EMBL/GenBank/DDBJ whole genome shotgun (WGS) entry which is preliminary data.</text>
</comment>
<gene>
    <name evidence="1" type="ORF">PHYPSEUDO_015474</name>
</gene>
<evidence type="ECO:0000313" key="2">
    <source>
        <dbReference type="Proteomes" id="UP000694044"/>
    </source>
</evidence>
<protein>
    <submittedName>
        <fullName evidence="1">Uncharacterized protein</fullName>
    </submittedName>
</protein>
<evidence type="ECO:0000313" key="1">
    <source>
        <dbReference type="EMBL" id="KAG7386566.1"/>
    </source>
</evidence>
<proteinExistence type="predicted"/>
<organism evidence="1 2">
    <name type="scientific">Phytophthora pseudosyringae</name>
    <dbReference type="NCBI Taxonomy" id="221518"/>
    <lineage>
        <taxon>Eukaryota</taxon>
        <taxon>Sar</taxon>
        <taxon>Stramenopiles</taxon>
        <taxon>Oomycota</taxon>
        <taxon>Peronosporomycetes</taxon>
        <taxon>Peronosporales</taxon>
        <taxon>Peronosporaceae</taxon>
        <taxon>Phytophthora</taxon>
    </lineage>
</organism>
<dbReference type="Proteomes" id="UP000694044">
    <property type="component" value="Unassembled WGS sequence"/>
</dbReference>
<sequence length="380" mass="42155">MPAYEGVWKKMCFQGSASERCQYVVAKEVYLTTPRDFVEIVTALGGTSMDNFMLDLADDYEDRVVDTSTEVANSGLILNALFRGCLPCTVDGQHVPLRSTVGSVKYDLSSSSVSDGVFTAICSAVVELPTGTLLKSLEFYSVCRDRWKWLVYALCCGSSVFRLENLDLIGTSLTRADVVAMGEVLKIRYPVVSSEQRRLRVPQYGFVSIEEGTELSSTRLAEDDIMVLRSASAFRCRARYCPIGSAHWADVIVPGYGICRTRIEDGASSFDPDSLAFGHRIDRGFYIRSLNLHIGKIELNTLVLDLLGFIGAGLRKLSMIIDESDPNEVYDQQNRTDLDLGRLAAVCPGLEALELTYFDVVVLPTHDGALLTWPIKKNWY</sequence>
<accession>A0A8T1W040</accession>
<name>A0A8T1W040_9STRA</name>
<keyword evidence="2" id="KW-1185">Reference proteome</keyword>
<dbReference type="OrthoDB" id="129788at2759"/>
<dbReference type="AlphaFoldDB" id="A0A8T1W040"/>